<dbReference type="PANTHER" id="PTHR46910:SF38">
    <property type="entry name" value="ZN(2)-C6 FUNGAL-TYPE DOMAIN-CONTAINING PROTEIN"/>
    <property type="match status" value="1"/>
</dbReference>
<dbReference type="SMART" id="SM00906">
    <property type="entry name" value="Fungal_trans"/>
    <property type="match status" value="1"/>
</dbReference>
<organism evidence="5 6">
    <name type="scientific">Phanerochaete sordida</name>
    <dbReference type="NCBI Taxonomy" id="48140"/>
    <lineage>
        <taxon>Eukaryota</taxon>
        <taxon>Fungi</taxon>
        <taxon>Dikarya</taxon>
        <taxon>Basidiomycota</taxon>
        <taxon>Agaricomycotina</taxon>
        <taxon>Agaricomycetes</taxon>
        <taxon>Polyporales</taxon>
        <taxon>Phanerochaetaceae</taxon>
        <taxon>Phanerochaete</taxon>
    </lineage>
</organism>
<feature type="region of interest" description="Disordered" evidence="3">
    <location>
        <begin position="658"/>
        <end position="723"/>
    </location>
</feature>
<dbReference type="InterPro" id="IPR007219">
    <property type="entry name" value="XnlR_reg_dom"/>
</dbReference>
<sequence>MSSDEESHHENEDGLPPGLKKRRVQRACDVCRRKKVRCDGGQMPNNRCTNCVTYNLECSYVEAAKKRGPPKGYVEGLETRVVKMEKLLLKLCPDSDILDQLGGAFDKEAWLAKGGPVKTTSGVGPSDARSQSRGRAVQPKLPPVDADDLDPSDDELTKTNTLETRMKEISIDPMHPRFFGKSSSVMFLQTAMALKNTYSGQPPALTPEGRRRIAPCKRPEYWRAHSWVMESLENPKAHSNFPPDDLMKHLIECYFKRMNVAIPLLHRPTFEKGIADGLHKRDEGFGSTVLLVCALGARWSEDPRVILPGTNSGHSAGWEWFRQVQWVRRSLLSPPRLYDLQICCLTAIFLHGSSTPQSSWTVIGTGIRLAQDVGAHRRKVYNHNKRTVEDELWKRAFWVLVCLDRFISSALGRPCAIHDEDFDLEMPMEVDDEYWVHPDPEQAFKQPPGKPSKATAFNCLMRLNQILAFALRTIYSINKSKVMLGFVGPQWEQHIVAELDSALNKWIDSVPDHLRWDPNREDLDFFTQSAGLYATYYHLQIIVHRPFIPSPRKPSPLSFPSLAICTNAARSCIHVLDVQYRRMGYPAVNSMMALFSAAIVLLLSIWGGKKAGLAVDPEKGMEDVHKAMRMLRALEMKWHTAGRIWDILYELASAGELPLPRPSPPATNKRDRDAESLPATPESSGSVSVASTDEPRHYAGSKRVSAVARSTDRQQPIQQQQPLPTSFVDAAASMNMTNGDAPGPTNPVDINIANGHLAAGVAPAGFAPPGGWYGYDVPNTRSADPYGGSSSVPVRQTSSAGVVSGQANAPFELGHMFSTQSMMYDQVLSNLSASLGAPPTGAGQAQAQSQDPFAQQQTQPQAETYAAPMTPDNFTDLLASFGEDYGAIFPDFNDGAINFSTWSNVPQGFGPDDWGSYVAAFGGVPPQQQSQL</sequence>
<feature type="region of interest" description="Disordered" evidence="3">
    <location>
        <begin position="835"/>
        <end position="862"/>
    </location>
</feature>
<evidence type="ECO:0000313" key="6">
    <source>
        <dbReference type="Proteomes" id="UP000703269"/>
    </source>
</evidence>
<gene>
    <name evidence="5" type="ORF">PsYK624_058910</name>
</gene>
<dbReference type="AlphaFoldDB" id="A0A9P3LCP3"/>
<dbReference type="Pfam" id="PF00172">
    <property type="entry name" value="Zn_clus"/>
    <property type="match status" value="1"/>
</dbReference>
<feature type="compositionally biased region" description="Polar residues" evidence="3">
    <location>
        <begin position="681"/>
        <end position="691"/>
    </location>
</feature>
<dbReference type="InterPro" id="IPR001138">
    <property type="entry name" value="Zn2Cys6_DnaBD"/>
</dbReference>
<accession>A0A9P3LCP3</accession>
<protein>
    <submittedName>
        <fullName evidence="5">Fungal-specific transcription factor domain-containing protein</fullName>
    </submittedName>
</protein>
<evidence type="ECO:0000256" key="1">
    <source>
        <dbReference type="ARBA" id="ARBA00022723"/>
    </source>
</evidence>
<keyword evidence="1" id="KW-0479">Metal-binding</keyword>
<dbReference type="InterPro" id="IPR036864">
    <property type="entry name" value="Zn2-C6_fun-type_DNA-bd_sf"/>
</dbReference>
<feature type="compositionally biased region" description="Acidic residues" evidence="3">
    <location>
        <begin position="145"/>
        <end position="154"/>
    </location>
</feature>
<dbReference type="PROSITE" id="PS50048">
    <property type="entry name" value="ZN2_CY6_FUNGAL_2"/>
    <property type="match status" value="1"/>
</dbReference>
<evidence type="ECO:0000313" key="5">
    <source>
        <dbReference type="EMBL" id="GJE89784.1"/>
    </source>
</evidence>
<keyword evidence="6" id="KW-1185">Reference proteome</keyword>
<evidence type="ECO:0000256" key="2">
    <source>
        <dbReference type="ARBA" id="ARBA00023242"/>
    </source>
</evidence>
<reference evidence="5 6" key="1">
    <citation type="submission" date="2021-08" db="EMBL/GenBank/DDBJ databases">
        <title>Draft Genome Sequence of Phanerochaete sordida strain YK-624.</title>
        <authorList>
            <person name="Mori T."/>
            <person name="Dohra H."/>
            <person name="Suzuki T."/>
            <person name="Kawagishi H."/>
            <person name="Hirai H."/>
        </authorList>
    </citation>
    <scope>NUCLEOTIDE SEQUENCE [LARGE SCALE GENOMIC DNA]</scope>
    <source>
        <strain evidence="5 6">YK-624</strain>
    </source>
</reference>
<evidence type="ECO:0000256" key="3">
    <source>
        <dbReference type="SAM" id="MobiDB-lite"/>
    </source>
</evidence>
<dbReference type="GO" id="GO:0006351">
    <property type="term" value="P:DNA-templated transcription"/>
    <property type="evidence" value="ECO:0007669"/>
    <property type="project" value="InterPro"/>
</dbReference>
<dbReference type="OrthoDB" id="4456959at2759"/>
<feature type="compositionally biased region" description="Polar residues" evidence="3">
    <location>
        <begin position="118"/>
        <end position="133"/>
    </location>
</feature>
<dbReference type="GO" id="GO:0000981">
    <property type="term" value="F:DNA-binding transcription factor activity, RNA polymerase II-specific"/>
    <property type="evidence" value="ECO:0007669"/>
    <property type="project" value="InterPro"/>
</dbReference>
<evidence type="ECO:0000259" key="4">
    <source>
        <dbReference type="PROSITE" id="PS50048"/>
    </source>
</evidence>
<dbReference type="GO" id="GO:0008270">
    <property type="term" value="F:zinc ion binding"/>
    <property type="evidence" value="ECO:0007669"/>
    <property type="project" value="InterPro"/>
</dbReference>
<keyword evidence="2" id="KW-0539">Nucleus</keyword>
<feature type="compositionally biased region" description="Low complexity" evidence="3">
    <location>
        <begin position="714"/>
        <end position="723"/>
    </location>
</feature>
<dbReference type="InterPro" id="IPR050987">
    <property type="entry name" value="AtrR-like"/>
</dbReference>
<proteinExistence type="predicted"/>
<dbReference type="Proteomes" id="UP000703269">
    <property type="component" value="Unassembled WGS sequence"/>
</dbReference>
<comment type="caution">
    <text evidence="5">The sequence shown here is derived from an EMBL/GenBank/DDBJ whole genome shotgun (WGS) entry which is preliminary data.</text>
</comment>
<dbReference type="CDD" id="cd00067">
    <property type="entry name" value="GAL4"/>
    <property type="match status" value="1"/>
</dbReference>
<dbReference type="PANTHER" id="PTHR46910">
    <property type="entry name" value="TRANSCRIPTION FACTOR PDR1"/>
    <property type="match status" value="1"/>
</dbReference>
<feature type="compositionally biased region" description="Low complexity" evidence="3">
    <location>
        <begin position="836"/>
        <end position="862"/>
    </location>
</feature>
<dbReference type="Pfam" id="PF04082">
    <property type="entry name" value="Fungal_trans"/>
    <property type="match status" value="1"/>
</dbReference>
<dbReference type="SUPFAM" id="SSF57701">
    <property type="entry name" value="Zn2/Cys6 DNA-binding domain"/>
    <property type="match status" value="1"/>
</dbReference>
<name>A0A9P3LCP3_9APHY</name>
<dbReference type="SMART" id="SM00066">
    <property type="entry name" value="GAL4"/>
    <property type="match status" value="1"/>
</dbReference>
<dbReference type="EMBL" id="BPQB01000014">
    <property type="protein sequence ID" value="GJE89784.1"/>
    <property type="molecule type" value="Genomic_DNA"/>
</dbReference>
<dbReference type="PROSITE" id="PS00463">
    <property type="entry name" value="ZN2_CY6_FUNGAL_1"/>
    <property type="match status" value="1"/>
</dbReference>
<dbReference type="CDD" id="cd12148">
    <property type="entry name" value="fungal_TF_MHR"/>
    <property type="match status" value="1"/>
</dbReference>
<feature type="domain" description="Zn(2)-C6 fungal-type" evidence="4">
    <location>
        <begin position="27"/>
        <end position="60"/>
    </location>
</feature>
<dbReference type="GO" id="GO:0003677">
    <property type="term" value="F:DNA binding"/>
    <property type="evidence" value="ECO:0007669"/>
    <property type="project" value="InterPro"/>
</dbReference>
<dbReference type="Gene3D" id="4.10.240.10">
    <property type="entry name" value="Zn(2)-C6 fungal-type DNA-binding domain"/>
    <property type="match status" value="1"/>
</dbReference>
<feature type="region of interest" description="Disordered" evidence="3">
    <location>
        <begin position="115"/>
        <end position="155"/>
    </location>
</feature>
<dbReference type="CDD" id="cd15486">
    <property type="entry name" value="ZIP_Sip4"/>
    <property type="match status" value="1"/>
</dbReference>